<dbReference type="AlphaFoldDB" id="A0A1T4L1S8"/>
<dbReference type="EMBL" id="FUXK01000002">
    <property type="protein sequence ID" value="SJZ48497.1"/>
    <property type="molecule type" value="Genomic_DNA"/>
</dbReference>
<proteinExistence type="predicted"/>
<evidence type="ECO:0008006" key="3">
    <source>
        <dbReference type="Google" id="ProtNLM"/>
    </source>
</evidence>
<name>A0A1T4L1S8_9BACT</name>
<evidence type="ECO:0000313" key="2">
    <source>
        <dbReference type="Proteomes" id="UP000190065"/>
    </source>
</evidence>
<accession>A0A1T4L1S8</accession>
<dbReference type="STRING" id="28136.SAMN02745202_00275"/>
<dbReference type="Proteomes" id="UP000190065">
    <property type="component" value="Unassembled WGS sequence"/>
</dbReference>
<evidence type="ECO:0000313" key="1">
    <source>
        <dbReference type="EMBL" id="SJZ48497.1"/>
    </source>
</evidence>
<organism evidence="1 2">
    <name type="scientific">Segatella oulorum</name>
    <dbReference type="NCBI Taxonomy" id="28136"/>
    <lineage>
        <taxon>Bacteria</taxon>
        <taxon>Pseudomonadati</taxon>
        <taxon>Bacteroidota</taxon>
        <taxon>Bacteroidia</taxon>
        <taxon>Bacteroidales</taxon>
        <taxon>Prevotellaceae</taxon>
        <taxon>Segatella</taxon>
    </lineage>
</organism>
<gene>
    <name evidence="1" type="ORF">SAMN02745202_00275</name>
</gene>
<reference evidence="1 2" key="1">
    <citation type="submission" date="2017-02" db="EMBL/GenBank/DDBJ databases">
        <authorList>
            <person name="Peterson S.W."/>
        </authorList>
    </citation>
    <scope>NUCLEOTIDE SEQUENCE [LARGE SCALE GENOMIC DNA]</scope>
    <source>
        <strain evidence="1 2">ATCC 43324</strain>
    </source>
</reference>
<sequence length="160" mass="17746">MKIKLHHNLLLAGCALVVLLLCFFSLEAPMRFAREQQRREQIIRVRLLKIRQAELAYRRVHQVYAGTFQQLVQGGFLADSLQFIPFGNGAKFDLSATVQISKSGQQTPLVECGATYDTYLGDLDANAMANLTEKAYASGAYTGIKLGDIAQNDTQLSIHP</sequence>
<dbReference type="RefSeq" id="WP_025070282.1">
    <property type="nucleotide sequence ID" value="NZ_FUXK01000002.1"/>
</dbReference>
<protein>
    <recommendedName>
        <fullName evidence="3">Type II secretion system (T2SS), protein G</fullName>
    </recommendedName>
</protein>